<sequence precursor="true">MFSIFSAPLPKNSRTFAPVSRSVAVLGVVMLAASTLVIAQDANAQDANTQDTPQTDGASNGASTGQTAGKSADAPFVTIFDGKSLAGWQGDREWFRVEDGAIVAGKLDQDIPNNWFLSTQKRYGDFELRVEVKLVGQGNNAGVQFRTERIPDHHEVIGYQADIGMMGDRSIWGSLYDESRRRKFLAENPDVSNAALKPGDWNEIRVVAKGPKIQIFLNGQQTVDYTETEPKIPKDGVIAVQVHSGKPLEAWYRNIRIREL</sequence>
<protein>
    <recommendedName>
        <fullName evidence="3">3-keto-alpha-glucoside-1,2-lyase/3-keto-2-hydroxy-glucal hydratase domain-containing protein</fullName>
    </recommendedName>
</protein>
<reference evidence="4 5" key="1">
    <citation type="submission" date="2019-02" db="EMBL/GenBank/DDBJ databases">
        <title>Deep-cultivation of Planctomycetes and their phenomic and genomic characterization uncovers novel biology.</title>
        <authorList>
            <person name="Wiegand S."/>
            <person name="Jogler M."/>
            <person name="Boedeker C."/>
            <person name="Pinto D."/>
            <person name="Vollmers J."/>
            <person name="Rivas-Marin E."/>
            <person name="Kohn T."/>
            <person name="Peeters S.H."/>
            <person name="Heuer A."/>
            <person name="Rast P."/>
            <person name="Oberbeckmann S."/>
            <person name="Bunk B."/>
            <person name="Jeske O."/>
            <person name="Meyerdierks A."/>
            <person name="Storesund J.E."/>
            <person name="Kallscheuer N."/>
            <person name="Luecker S."/>
            <person name="Lage O.M."/>
            <person name="Pohl T."/>
            <person name="Merkel B.J."/>
            <person name="Hornburger P."/>
            <person name="Mueller R.-W."/>
            <person name="Bruemmer F."/>
            <person name="Labrenz M."/>
            <person name="Spormann A.M."/>
            <person name="Op Den Camp H."/>
            <person name="Overmann J."/>
            <person name="Amann R."/>
            <person name="Jetten M.S.M."/>
            <person name="Mascher T."/>
            <person name="Medema M.H."/>
            <person name="Devos D.P."/>
            <person name="Kaster A.-K."/>
            <person name="Ovreas L."/>
            <person name="Rohde M."/>
            <person name="Galperin M.Y."/>
            <person name="Jogler C."/>
        </authorList>
    </citation>
    <scope>NUCLEOTIDE SEQUENCE [LARGE SCALE GENOMIC DNA]</scope>
    <source>
        <strain evidence="4 5">Pla52n</strain>
    </source>
</reference>
<dbReference type="RefSeq" id="WP_231742028.1">
    <property type="nucleotide sequence ID" value="NZ_CP151726.1"/>
</dbReference>
<keyword evidence="5" id="KW-1185">Reference proteome</keyword>
<feature type="compositionally biased region" description="Polar residues" evidence="1">
    <location>
        <begin position="53"/>
        <end position="69"/>
    </location>
</feature>
<keyword evidence="2" id="KW-0732">Signal</keyword>
<evidence type="ECO:0000259" key="3">
    <source>
        <dbReference type="Pfam" id="PF06439"/>
    </source>
</evidence>
<organism evidence="4 5">
    <name type="scientific">Stieleria varia</name>
    <dbReference type="NCBI Taxonomy" id="2528005"/>
    <lineage>
        <taxon>Bacteria</taxon>
        <taxon>Pseudomonadati</taxon>
        <taxon>Planctomycetota</taxon>
        <taxon>Planctomycetia</taxon>
        <taxon>Pirellulales</taxon>
        <taxon>Pirellulaceae</taxon>
        <taxon>Stieleria</taxon>
    </lineage>
</organism>
<dbReference type="GO" id="GO:0016787">
    <property type="term" value="F:hydrolase activity"/>
    <property type="evidence" value="ECO:0007669"/>
    <property type="project" value="InterPro"/>
</dbReference>
<feature type="region of interest" description="Disordered" evidence="1">
    <location>
        <begin position="47"/>
        <end position="69"/>
    </location>
</feature>
<dbReference type="Gene3D" id="2.60.120.560">
    <property type="entry name" value="Exo-inulinase, domain 1"/>
    <property type="match status" value="1"/>
</dbReference>
<evidence type="ECO:0000256" key="2">
    <source>
        <dbReference type="SAM" id="SignalP"/>
    </source>
</evidence>
<evidence type="ECO:0000313" key="4">
    <source>
        <dbReference type="EMBL" id="TWU02150.1"/>
    </source>
</evidence>
<feature type="domain" description="3-keto-alpha-glucoside-1,2-lyase/3-keto-2-hydroxy-glucal hydratase" evidence="3">
    <location>
        <begin position="76"/>
        <end position="258"/>
    </location>
</feature>
<evidence type="ECO:0000256" key="1">
    <source>
        <dbReference type="SAM" id="MobiDB-lite"/>
    </source>
</evidence>
<comment type="caution">
    <text evidence="4">The sequence shown here is derived from an EMBL/GenBank/DDBJ whole genome shotgun (WGS) entry which is preliminary data.</text>
</comment>
<dbReference type="Pfam" id="PF06439">
    <property type="entry name" value="3keto-disac_hyd"/>
    <property type="match status" value="1"/>
</dbReference>
<dbReference type="EMBL" id="SJPN01000004">
    <property type="protein sequence ID" value="TWU02150.1"/>
    <property type="molecule type" value="Genomic_DNA"/>
</dbReference>
<feature type="signal peptide" evidence="2">
    <location>
        <begin position="1"/>
        <end position="39"/>
    </location>
</feature>
<dbReference type="InterPro" id="IPR010496">
    <property type="entry name" value="AL/BT2_dom"/>
</dbReference>
<gene>
    <name evidence="4" type="ORF">Pla52n_31990</name>
</gene>
<dbReference type="AlphaFoldDB" id="A0A5C6AQZ9"/>
<dbReference type="Proteomes" id="UP000320176">
    <property type="component" value="Unassembled WGS sequence"/>
</dbReference>
<name>A0A5C6AQZ9_9BACT</name>
<accession>A0A5C6AQZ9</accession>
<evidence type="ECO:0000313" key="5">
    <source>
        <dbReference type="Proteomes" id="UP000320176"/>
    </source>
</evidence>
<proteinExistence type="predicted"/>
<feature type="chain" id="PRO_5023082670" description="3-keto-alpha-glucoside-1,2-lyase/3-keto-2-hydroxy-glucal hydratase domain-containing protein" evidence="2">
    <location>
        <begin position="40"/>
        <end position="260"/>
    </location>
</feature>